<gene>
    <name evidence="2" type="ORF">QN243_10990</name>
</gene>
<name>A0ABZ0JIY0_9XANT</name>
<reference evidence="2 3" key="1">
    <citation type="submission" date="2023-05" db="EMBL/GenBank/DDBJ databases">
        <title>Xanthomonas rydalmerenesis sp. nov., a novel Xanthomonas species isolated from Fragaria x ananassa.</title>
        <authorList>
            <person name="McKnight D.J.E."/>
            <person name="Wong-Bajracharya J."/>
            <person name="Okoh E.B."/>
            <person name="Snijders F."/>
            <person name="Lidbetter F."/>
            <person name="Webster J."/>
            <person name="Djordjevic S.P."/>
            <person name="Bogema D.R."/>
            <person name="Chapman T.A."/>
        </authorList>
    </citation>
    <scope>NUCLEOTIDE SEQUENCE [LARGE SCALE GENOMIC DNA]</scope>
    <source>
        <strain evidence="2 3">DAR34883</strain>
    </source>
</reference>
<accession>A0ABZ0JIY0</accession>
<dbReference type="RefSeq" id="WP_317843163.1">
    <property type="nucleotide sequence ID" value="NZ_CP126170.1"/>
</dbReference>
<organism evidence="2 3">
    <name type="scientific">Xanthomonas rydalmerensis</name>
    <dbReference type="NCBI Taxonomy" id="3046274"/>
    <lineage>
        <taxon>Bacteria</taxon>
        <taxon>Pseudomonadati</taxon>
        <taxon>Pseudomonadota</taxon>
        <taxon>Gammaproteobacteria</taxon>
        <taxon>Lysobacterales</taxon>
        <taxon>Lysobacteraceae</taxon>
        <taxon>Xanthomonas</taxon>
    </lineage>
</organism>
<protein>
    <submittedName>
        <fullName evidence="2">Uncharacterized protein</fullName>
    </submittedName>
</protein>
<sequence>MFEASGALPYSALRKLAQVSCASAACASSGRAMHARPLGEHSERLPARASATDRAVPGAGHDVRDYAERTLRGAGRVAGAMAIDAISGSASNLNTATASCNCVACSSMERATAVGLTLMRTSITVLERCTGGATSASAGGRRGDP</sequence>
<evidence type="ECO:0000313" key="3">
    <source>
        <dbReference type="Proteomes" id="UP001302020"/>
    </source>
</evidence>
<dbReference type="Proteomes" id="UP001302020">
    <property type="component" value="Chromosome"/>
</dbReference>
<proteinExistence type="predicted"/>
<evidence type="ECO:0000256" key="1">
    <source>
        <dbReference type="SAM" id="MobiDB-lite"/>
    </source>
</evidence>
<dbReference type="EMBL" id="CP126172">
    <property type="protein sequence ID" value="WOS38985.1"/>
    <property type="molecule type" value="Genomic_DNA"/>
</dbReference>
<feature type="compositionally biased region" description="Basic and acidic residues" evidence="1">
    <location>
        <begin position="37"/>
        <end position="46"/>
    </location>
</feature>
<feature type="region of interest" description="Disordered" evidence="1">
    <location>
        <begin position="37"/>
        <end position="59"/>
    </location>
</feature>
<keyword evidence="3" id="KW-1185">Reference proteome</keyword>
<evidence type="ECO:0000313" key="2">
    <source>
        <dbReference type="EMBL" id="WOS38985.1"/>
    </source>
</evidence>